<proteinExistence type="predicted"/>
<gene>
    <name evidence="1" type="ORF">KZH69_09955</name>
</gene>
<dbReference type="EMBL" id="JAHWYN010000007">
    <property type="protein sequence ID" value="MBW4360807.1"/>
    <property type="molecule type" value="Genomic_DNA"/>
</dbReference>
<dbReference type="Proteomes" id="UP000812031">
    <property type="component" value="Unassembled WGS sequence"/>
</dbReference>
<evidence type="ECO:0000313" key="2">
    <source>
        <dbReference type="Proteomes" id="UP000812031"/>
    </source>
</evidence>
<name>A0ABS6XVW5_9FLAO</name>
<evidence type="ECO:0000313" key="1">
    <source>
        <dbReference type="EMBL" id="MBW4360807.1"/>
    </source>
</evidence>
<protein>
    <submittedName>
        <fullName evidence="1">Uncharacterized protein</fullName>
    </submittedName>
</protein>
<organism evidence="1 2">
    <name type="scientific">Flavobacterium taihuense</name>
    <dbReference type="NCBI Taxonomy" id="2857508"/>
    <lineage>
        <taxon>Bacteria</taxon>
        <taxon>Pseudomonadati</taxon>
        <taxon>Bacteroidota</taxon>
        <taxon>Flavobacteriia</taxon>
        <taxon>Flavobacteriales</taxon>
        <taxon>Flavobacteriaceae</taxon>
        <taxon>Flavobacterium</taxon>
    </lineage>
</organism>
<accession>A0ABS6XVW5</accession>
<reference evidence="1 2" key="1">
    <citation type="submission" date="2021-07" db="EMBL/GenBank/DDBJ databases">
        <title>Flavobacterium sp. nov. isolated from sediment on the Taihu Lake.</title>
        <authorList>
            <person name="Qu J.-H."/>
        </authorList>
    </citation>
    <scope>NUCLEOTIDE SEQUENCE [LARGE SCALE GENOMIC DNA]</scope>
    <source>
        <strain evidence="1 2">NAS39</strain>
    </source>
</reference>
<comment type="caution">
    <text evidence="1">The sequence shown here is derived from an EMBL/GenBank/DDBJ whole genome shotgun (WGS) entry which is preliminary data.</text>
</comment>
<keyword evidence="2" id="KW-1185">Reference proteome</keyword>
<dbReference type="RefSeq" id="WP_219317293.1">
    <property type="nucleotide sequence ID" value="NZ_JAHWYN010000007.1"/>
</dbReference>
<sequence>MPHLLATLRNVPFETIKGVLENDRAFHASEEMYLEHIWQNVDDENEVLFL</sequence>